<dbReference type="InterPro" id="IPR028082">
    <property type="entry name" value="Peripla_BP_I"/>
</dbReference>
<dbReference type="Proteomes" id="UP000270988">
    <property type="component" value="Chromosome"/>
</dbReference>
<gene>
    <name evidence="1" type="ORF">NCTC10918_02128</name>
</gene>
<evidence type="ECO:0008006" key="3">
    <source>
        <dbReference type="Google" id="ProtNLM"/>
    </source>
</evidence>
<organism evidence="1 2">
    <name type="scientific">Rothia dentocariosa</name>
    <dbReference type="NCBI Taxonomy" id="2047"/>
    <lineage>
        <taxon>Bacteria</taxon>
        <taxon>Bacillati</taxon>
        <taxon>Actinomycetota</taxon>
        <taxon>Actinomycetes</taxon>
        <taxon>Micrococcales</taxon>
        <taxon>Micrococcaceae</taxon>
        <taxon>Rothia</taxon>
    </lineage>
</organism>
<sequence length="259" mass="28038">MQASQPSTQSIVIAPKDTEVKIPQVAAKHAYDRDTDVRELAQDVKKESQSYGASANIFVSGSAIRQAKIVKELQYAGVTAQILLSPQAVSPIFARTLVAEGGTVSANLTTVGYNMSDSLALQSDDPGRGLAAFLEAVRVMGQDSSYMTLQDDQAFKSAAPYADARSHNAVLAFAYAIDKVHERKPEAVTRVLESMRLDAAQAIAGDALDFTHENPTTAPVQTLHATEQSLGLRPEPSNDQEPRIVWFAERGTRTETYNE</sequence>
<dbReference type="STRING" id="762948.HMPREF0733_11006"/>
<evidence type="ECO:0000313" key="1">
    <source>
        <dbReference type="EMBL" id="VEJ30836.1"/>
    </source>
</evidence>
<name>A0A448UYA6_9MICC</name>
<dbReference type="EMBL" id="LR134521">
    <property type="protein sequence ID" value="VEJ30836.1"/>
    <property type="molecule type" value="Genomic_DNA"/>
</dbReference>
<reference evidence="1 2" key="1">
    <citation type="submission" date="2018-12" db="EMBL/GenBank/DDBJ databases">
        <authorList>
            <consortium name="Pathogen Informatics"/>
        </authorList>
    </citation>
    <scope>NUCLEOTIDE SEQUENCE [LARGE SCALE GENOMIC DNA]</scope>
    <source>
        <strain evidence="1 2">NCTC10918</strain>
    </source>
</reference>
<proteinExistence type="predicted"/>
<protein>
    <recommendedName>
        <fullName evidence="3">Leucine-binding protein domain-containing protein</fullName>
    </recommendedName>
</protein>
<dbReference type="AlphaFoldDB" id="A0A448UYA6"/>
<dbReference type="SUPFAM" id="SSF53822">
    <property type="entry name" value="Periplasmic binding protein-like I"/>
    <property type="match status" value="1"/>
</dbReference>
<evidence type="ECO:0000313" key="2">
    <source>
        <dbReference type="Proteomes" id="UP000270988"/>
    </source>
</evidence>
<accession>A0A448UYA6</accession>